<evidence type="ECO:0000313" key="5">
    <source>
        <dbReference type="Proteomes" id="UP000541558"/>
    </source>
</evidence>
<feature type="region of interest" description="Disordered" evidence="2">
    <location>
        <begin position="1"/>
        <end position="40"/>
    </location>
</feature>
<dbReference type="GO" id="GO:0061630">
    <property type="term" value="F:ubiquitin protein ligase activity"/>
    <property type="evidence" value="ECO:0007669"/>
    <property type="project" value="TreeGrafter"/>
</dbReference>
<dbReference type="PANTHER" id="PTHR13459">
    <property type="entry name" value="E3 UBIQUITIN-PROTEIN LIGASE RNF220 ISOFORM X1"/>
    <property type="match status" value="1"/>
</dbReference>
<keyword evidence="1" id="KW-0862">Zinc</keyword>
<dbReference type="Proteomes" id="UP000541558">
    <property type="component" value="Unassembled WGS sequence"/>
</dbReference>
<proteinExistence type="predicted"/>
<dbReference type="InterPro" id="IPR031824">
    <property type="entry name" value="RNF220_mid"/>
</dbReference>
<reference evidence="4 5" key="1">
    <citation type="journal article" date="2020" name="ISME J.">
        <title>Uncovering the hidden diversity of litter-decomposition mechanisms in mushroom-forming fungi.</title>
        <authorList>
            <person name="Floudas D."/>
            <person name="Bentzer J."/>
            <person name="Ahren D."/>
            <person name="Johansson T."/>
            <person name="Persson P."/>
            <person name="Tunlid A."/>
        </authorList>
    </citation>
    <scope>NUCLEOTIDE SEQUENCE [LARGE SCALE GENOMIC DNA]</scope>
    <source>
        <strain evidence="4 5">CBS 175.51</strain>
    </source>
</reference>
<dbReference type="AlphaFoldDB" id="A0A8H5FEH2"/>
<dbReference type="InterPro" id="IPR013083">
    <property type="entry name" value="Znf_RING/FYVE/PHD"/>
</dbReference>
<organism evidence="4 5">
    <name type="scientific">Ephemerocybe angulata</name>
    <dbReference type="NCBI Taxonomy" id="980116"/>
    <lineage>
        <taxon>Eukaryota</taxon>
        <taxon>Fungi</taxon>
        <taxon>Dikarya</taxon>
        <taxon>Basidiomycota</taxon>
        <taxon>Agaricomycotina</taxon>
        <taxon>Agaricomycetes</taxon>
        <taxon>Agaricomycetidae</taxon>
        <taxon>Agaricales</taxon>
        <taxon>Agaricineae</taxon>
        <taxon>Psathyrellaceae</taxon>
        <taxon>Ephemerocybe</taxon>
    </lineage>
</organism>
<accession>A0A8H5FEH2</accession>
<sequence length="414" mass="45957">MALSSVAKGKKRAVEEEHDDTSPPAEAPVLKRSKSRAETRPCPICKEKIPLRLLGKHAALEAERIESIIQQIGSEEPIRDEYEEDVGTSSRSRLSAMKARKFIAPRTTKADAMEKSIKTVQTIKRHRKQRHAKLKEMLKEDDETPSRRNAWSRGLVGGQLVCPICSTIVRGDEGVLEAHVDTCVANEDLRLEEQAQQEALQRQYEEEAQWESQNNDRGNYVGNLQGAGFHTRNRQNQDVDEEIDIDGDDMDTFGAPQFTEGDVMPLDNGGQDTDADADVDIDDDEAQTATRTSYLARRQSSRRAAGSRAVSPHENPARLQVASMAARKQADKAERLSVLGQNAPPAPLDVQTPPSSGSSPVCRICLDPYEEPTVSTGCWHTCCRGCWLRCLGSTKLCPICKRITVPGDLRRIYL</sequence>
<dbReference type="GO" id="GO:0008270">
    <property type="term" value="F:zinc ion binding"/>
    <property type="evidence" value="ECO:0007669"/>
    <property type="project" value="UniProtKB-KW"/>
</dbReference>
<evidence type="ECO:0000313" key="4">
    <source>
        <dbReference type="EMBL" id="KAF5333508.1"/>
    </source>
</evidence>
<keyword evidence="1" id="KW-0479">Metal-binding</keyword>
<dbReference type="SUPFAM" id="SSF57850">
    <property type="entry name" value="RING/U-box"/>
    <property type="match status" value="1"/>
</dbReference>
<feature type="compositionally biased region" description="Acidic residues" evidence="2">
    <location>
        <begin position="238"/>
        <end position="251"/>
    </location>
</feature>
<keyword evidence="5" id="KW-1185">Reference proteome</keyword>
<evidence type="ECO:0000259" key="3">
    <source>
        <dbReference type="PROSITE" id="PS50089"/>
    </source>
</evidence>
<feature type="domain" description="RING-type" evidence="3">
    <location>
        <begin position="362"/>
        <end position="401"/>
    </location>
</feature>
<comment type="caution">
    <text evidence="4">The sequence shown here is derived from an EMBL/GenBank/DDBJ whole genome shotgun (WGS) entry which is preliminary data.</text>
</comment>
<feature type="compositionally biased region" description="Acidic residues" evidence="2">
    <location>
        <begin position="273"/>
        <end position="286"/>
    </location>
</feature>
<dbReference type="Gene3D" id="3.30.40.10">
    <property type="entry name" value="Zinc/RING finger domain, C3HC4 (zinc finger)"/>
    <property type="match status" value="1"/>
</dbReference>
<dbReference type="Pfam" id="PF15926">
    <property type="entry name" value="RNF220"/>
    <property type="match status" value="1"/>
</dbReference>
<dbReference type="EMBL" id="JAACJK010000109">
    <property type="protein sequence ID" value="KAF5333508.1"/>
    <property type="molecule type" value="Genomic_DNA"/>
</dbReference>
<feature type="compositionally biased region" description="Low complexity" evidence="2">
    <location>
        <begin position="296"/>
        <end position="310"/>
    </location>
</feature>
<dbReference type="InterPro" id="IPR001841">
    <property type="entry name" value="Znf_RING"/>
</dbReference>
<protein>
    <recommendedName>
        <fullName evidence="3">RING-type domain-containing protein</fullName>
    </recommendedName>
</protein>
<evidence type="ECO:0000256" key="1">
    <source>
        <dbReference type="PROSITE-ProRule" id="PRU00175"/>
    </source>
</evidence>
<dbReference type="PANTHER" id="PTHR13459:SF1">
    <property type="entry name" value="E3 UBIQUITIN-PROTEIN LIGASE RNF220 ISOFORM X1"/>
    <property type="match status" value="1"/>
</dbReference>
<gene>
    <name evidence="4" type="ORF">D9611_002528</name>
</gene>
<dbReference type="GO" id="GO:0016567">
    <property type="term" value="P:protein ubiquitination"/>
    <property type="evidence" value="ECO:0007669"/>
    <property type="project" value="TreeGrafter"/>
</dbReference>
<keyword evidence="1" id="KW-0863">Zinc-finger</keyword>
<dbReference type="PROSITE" id="PS50089">
    <property type="entry name" value="ZF_RING_2"/>
    <property type="match status" value="1"/>
</dbReference>
<evidence type="ECO:0000256" key="2">
    <source>
        <dbReference type="SAM" id="MobiDB-lite"/>
    </source>
</evidence>
<feature type="region of interest" description="Disordered" evidence="2">
    <location>
        <begin position="196"/>
        <end position="317"/>
    </location>
</feature>
<dbReference type="Pfam" id="PF13923">
    <property type="entry name" value="zf-C3HC4_2"/>
    <property type="match status" value="1"/>
</dbReference>
<name>A0A8H5FEH2_9AGAR</name>
<dbReference type="OrthoDB" id="6270329at2759"/>
<dbReference type="InterPro" id="IPR052443">
    <property type="entry name" value="E3_ubiq-ligase_RNF220-like"/>
</dbReference>